<gene>
    <name evidence="5" type="ORF">RCL2_002152800</name>
</gene>
<dbReference type="InterPro" id="IPR001487">
    <property type="entry name" value="Bromodomain"/>
</dbReference>
<dbReference type="GO" id="GO:0006355">
    <property type="term" value="P:regulation of DNA-templated transcription"/>
    <property type="evidence" value="ECO:0007669"/>
    <property type="project" value="TreeGrafter"/>
</dbReference>
<organism evidence="5 6">
    <name type="scientific">Rhizophagus clarus</name>
    <dbReference type="NCBI Taxonomy" id="94130"/>
    <lineage>
        <taxon>Eukaryota</taxon>
        <taxon>Fungi</taxon>
        <taxon>Fungi incertae sedis</taxon>
        <taxon>Mucoromycota</taxon>
        <taxon>Glomeromycotina</taxon>
        <taxon>Glomeromycetes</taxon>
        <taxon>Glomerales</taxon>
        <taxon>Glomeraceae</taxon>
        <taxon>Rhizophagus</taxon>
    </lineage>
</organism>
<dbReference type="PRINTS" id="PR00503">
    <property type="entry name" value="BROMODOMAIN"/>
</dbReference>
<dbReference type="Gene3D" id="1.20.920.10">
    <property type="entry name" value="Bromodomain-like"/>
    <property type="match status" value="1"/>
</dbReference>
<dbReference type="InterPro" id="IPR036427">
    <property type="entry name" value="Bromodomain-like_sf"/>
</dbReference>
<evidence type="ECO:0000259" key="4">
    <source>
        <dbReference type="PROSITE" id="PS50014"/>
    </source>
</evidence>
<dbReference type="GO" id="GO:0006338">
    <property type="term" value="P:chromatin remodeling"/>
    <property type="evidence" value="ECO:0007669"/>
    <property type="project" value="TreeGrafter"/>
</dbReference>
<dbReference type="SMART" id="SM00297">
    <property type="entry name" value="BROMO"/>
    <property type="match status" value="1"/>
</dbReference>
<dbReference type="OrthoDB" id="21449at2759"/>
<dbReference type="AlphaFoldDB" id="A0A8H3LYW8"/>
<dbReference type="Proteomes" id="UP000615446">
    <property type="component" value="Unassembled WGS sequence"/>
</dbReference>
<dbReference type="SUPFAM" id="SSF47370">
    <property type="entry name" value="Bromodomain"/>
    <property type="match status" value="1"/>
</dbReference>
<dbReference type="GO" id="GO:0005634">
    <property type="term" value="C:nucleus"/>
    <property type="evidence" value="ECO:0007669"/>
    <property type="project" value="TreeGrafter"/>
</dbReference>
<dbReference type="EMBL" id="BLAL01000239">
    <property type="protein sequence ID" value="GES94825.1"/>
    <property type="molecule type" value="Genomic_DNA"/>
</dbReference>
<feature type="compositionally biased region" description="Basic and acidic residues" evidence="3">
    <location>
        <begin position="343"/>
        <end position="354"/>
    </location>
</feature>
<dbReference type="PROSITE" id="PS50014">
    <property type="entry name" value="BROMODOMAIN_2"/>
    <property type="match status" value="1"/>
</dbReference>
<evidence type="ECO:0000256" key="3">
    <source>
        <dbReference type="SAM" id="MobiDB-lite"/>
    </source>
</evidence>
<protein>
    <submittedName>
        <fullName evidence="5">Bromodomain-containing protein</fullName>
    </submittedName>
</protein>
<dbReference type="Pfam" id="PF00439">
    <property type="entry name" value="Bromodomain"/>
    <property type="match status" value="1"/>
</dbReference>
<feature type="region of interest" description="Disordered" evidence="3">
    <location>
        <begin position="325"/>
        <end position="354"/>
    </location>
</feature>
<evidence type="ECO:0000256" key="1">
    <source>
        <dbReference type="ARBA" id="ARBA00023117"/>
    </source>
</evidence>
<proteinExistence type="predicted"/>
<keyword evidence="1 2" id="KW-0103">Bromodomain</keyword>
<accession>A0A8H3LYW8</accession>
<name>A0A8H3LYW8_9GLOM</name>
<comment type="caution">
    <text evidence="5">The sequence shown here is derived from an EMBL/GenBank/DDBJ whole genome shotgun (WGS) entry which is preliminary data.</text>
</comment>
<dbReference type="PANTHER" id="PTHR22880:SF225">
    <property type="entry name" value="BROMODOMAIN-CONTAINING PROTEIN BET-1-RELATED"/>
    <property type="match status" value="1"/>
</dbReference>
<dbReference type="GO" id="GO:0000785">
    <property type="term" value="C:chromatin"/>
    <property type="evidence" value="ECO:0007669"/>
    <property type="project" value="TreeGrafter"/>
</dbReference>
<evidence type="ECO:0000313" key="5">
    <source>
        <dbReference type="EMBL" id="GES94825.1"/>
    </source>
</evidence>
<evidence type="ECO:0000313" key="6">
    <source>
        <dbReference type="Proteomes" id="UP000615446"/>
    </source>
</evidence>
<feature type="domain" description="Bromo" evidence="4">
    <location>
        <begin position="249"/>
        <end position="295"/>
    </location>
</feature>
<dbReference type="InterPro" id="IPR050935">
    <property type="entry name" value="Bromo_chromatin_reader"/>
</dbReference>
<reference evidence="5" key="1">
    <citation type="submission" date="2019-10" db="EMBL/GenBank/DDBJ databases">
        <title>Conservation and host-specific expression of non-tandemly repeated heterogenous ribosome RNA gene in arbuscular mycorrhizal fungi.</title>
        <authorList>
            <person name="Maeda T."/>
            <person name="Kobayashi Y."/>
            <person name="Nakagawa T."/>
            <person name="Ezawa T."/>
            <person name="Yamaguchi K."/>
            <person name="Bino T."/>
            <person name="Nishimoto Y."/>
            <person name="Shigenobu S."/>
            <person name="Kawaguchi M."/>
        </authorList>
    </citation>
    <scope>NUCLEOTIDE SEQUENCE</scope>
    <source>
        <strain evidence="5">HR1</strain>
    </source>
</reference>
<sequence>MSAITNNYIGYEALISYLSERKNWSYCGFLNLNQDTIIASLISLTNNSSLSLAKWQSFDAAWYNRFLDEAKELLEPNTFATLKKKTITEHLQHKRNLQTFWQEIIKECIINKEKKEIGNQDNVKKNLVPTITTVTSFQNQDKELVPTITAITSFPKESSKDQQEENLTNTITTITSLSKESIDQNLIPTVISFPKETIKVSIKNLSKTSQSNFPKKNIKLINFCYDILHKLEKNSYAHLFYKYNEENTIEYPMDLFTINSKLENNQYTNLEEFEKDIRLIFCNCYTYNDVKSEIYCSGKALESIFNKKWNKKLIFQTRKKGELKRARDNNDVDTDNPFTTSKISEETKPNFRGK</sequence>
<evidence type="ECO:0000256" key="2">
    <source>
        <dbReference type="PROSITE-ProRule" id="PRU00035"/>
    </source>
</evidence>
<dbReference type="PANTHER" id="PTHR22880">
    <property type="entry name" value="FALZ-RELATED BROMODOMAIN-CONTAINING PROTEINS"/>
    <property type="match status" value="1"/>
</dbReference>